<feature type="transmembrane region" description="Helical" evidence="1">
    <location>
        <begin position="38"/>
        <end position="56"/>
    </location>
</feature>
<keyword evidence="1" id="KW-1133">Transmembrane helix</keyword>
<organism evidence="2 3">
    <name type="scientific">Streptomyces cremeus</name>
    <dbReference type="NCBI Taxonomy" id="66881"/>
    <lineage>
        <taxon>Bacteria</taxon>
        <taxon>Bacillati</taxon>
        <taxon>Actinomycetota</taxon>
        <taxon>Actinomycetes</taxon>
        <taxon>Kitasatosporales</taxon>
        <taxon>Streptomycetaceae</taxon>
        <taxon>Streptomyces</taxon>
    </lineage>
</organism>
<accession>A0ABV5PFR6</accession>
<dbReference type="EMBL" id="JBHMCR010000009">
    <property type="protein sequence ID" value="MFB9522051.1"/>
    <property type="molecule type" value="Genomic_DNA"/>
</dbReference>
<proteinExistence type="predicted"/>
<dbReference type="RefSeq" id="WP_345228801.1">
    <property type="nucleotide sequence ID" value="NZ_BAAAXE010000015.1"/>
</dbReference>
<evidence type="ECO:0000256" key="1">
    <source>
        <dbReference type="SAM" id="Phobius"/>
    </source>
</evidence>
<evidence type="ECO:0000313" key="2">
    <source>
        <dbReference type="EMBL" id="MFB9522051.1"/>
    </source>
</evidence>
<keyword evidence="3" id="KW-1185">Reference proteome</keyword>
<reference evidence="2 3" key="1">
    <citation type="submission" date="2024-09" db="EMBL/GenBank/DDBJ databases">
        <authorList>
            <person name="Sun Q."/>
            <person name="Mori K."/>
        </authorList>
    </citation>
    <scope>NUCLEOTIDE SEQUENCE [LARGE SCALE GENOMIC DNA]</scope>
    <source>
        <strain evidence="2 3">JCM 4362</strain>
    </source>
</reference>
<dbReference type="Proteomes" id="UP001589718">
    <property type="component" value="Unassembled WGS sequence"/>
</dbReference>
<comment type="caution">
    <text evidence="2">The sequence shown here is derived from an EMBL/GenBank/DDBJ whole genome shotgun (WGS) entry which is preliminary data.</text>
</comment>
<protein>
    <submittedName>
        <fullName evidence="2">Uncharacterized protein</fullName>
    </submittedName>
</protein>
<keyword evidence="1" id="KW-0812">Transmembrane</keyword>
<name>A0ABV5PFR6_STRCM</name>
<sequence length="169" mass="19317">MFLKRAYRTAQPLFPVLAMSLLVQTAWRLGPDVIWGKVLVSLGVSVVGALFLWWRWGGEGPPLDPEEIKLRFRRETAATGEWVRLVIPLRAVEKGLPAGGHYLAFTDRTVTAFTYRRSSDTFTRLWRADRRTVALRGKYVVVTDGGEPERRALVPFPLRGDVEYWERTS</sequence>
<keyword evidence="1" id="KW-0472">Membrane</keyword>
<evidence type="ECO:0000313" key="3">
    <source>
        <dbReference type="Proteomes" id="UP001589718"/>
    </source>
</evidence>
<gene>
    <name evidence="2" type="ORF">ACFFTU_19070</name>
</gene>